<evidence type="ECO:0000313" key="1">
    <source>
        <dbReference type="EMBL" id="TFK68416.1"/>
    </source>
</evidence>
<proteinExistence type="predicted"/>
<dbReference type="EMBL" id="ML208352">
    <property type="protein sequence ID" value="TFK68416.1"/>
    <property type="molecule type" value="Genomic_DNA"/>
</dbReference>
<name>A0ACD3ASX3_9AGAR</name>
<sequence>MMRGEFHREPDFDGIAGDALEHHRVHLENQLQNTDISFRPFSATDEEDDGGPIHNHSRSNDSVEYPRHNSEPDHFHDFGSFDGRSRDHFDPGDHSQNQMHAWSYRTGDDDEGINPYAGGETMSTAAHHASRLTLSAGLGGRAGRRDVSLSGAEYDPDRPLQDIIAGVDSKLSVFDIDPSRSKYTGVGSMTFDPLVVEDTAELDRILQSGHAPPSFQRSVRLRSPHSSASSVSSDSESVAGRDLSSTRPRLADHLRHVAFSPKRPRTAPASTVVNNDPPSRHQKQYAPSPLARRVSRNVADVSYAEANLSYRDGPTPRPTRRQQAATTQPELRLHPPTPSGSHMKSTKGPKPSTRDLEGIALSASNPFYENEPLGPAFSGAGPNTGTTSRGEGNSGGNYRYVAPSSRQPTPRKSSLKAPKSTTRVHLPDVTGLTAAVESPMKLSAEYMGYRGDTGARESEVRLVRTLNAVHNKLQHLEEENGISRRRVRELEFELEVCKREVAREQSKVEEHSAHLANVSARRPAPSGSKGKGKAKGEVDQPLGSNLLARYENAVSEKGALEALVTSLRSHLSRLTTELSSHQALLTELRTLRESDMSALKEKSDDVDRLRVEVERLAGEVEVLRGVVEEGLKERREARDERSVGIGTVADAEADLSGVARGEEADLGMSRDEPSDEEEEEEEAGRGRPQDRSFILGSPRMNPDRTIRTDRATIASNTTTPHPPHTGANNGNVQTGNGASEHQFIDTDVLERISEEVEERRRIARENGGHFSGDEADISRASIRSQGVLERTPSPSPPPSPRMPQPPPPQVRRAESRVQAPPSRPMPGPTVTTNKATSRPTAPTPNHARGYHDEESYANYSFSRSQIQPQPRTHHQDGHHDRFSRHHREQNQSRVEETPFPQIRGEQLERLFFSAPEHNANTCTVCQRQKRPADTLLRGGHANGGRLSEGRRPGEEEWLPSRRDEAYRSAIRGDGSKKGVRMQCENEDEGFEEGDEDDEEHTIRMNRRSGPGAKGKERVRDTVWAENELPPQALVRNVVRELEDDFTHYKSIYVELAQQYAVMDAVSDVPRRNLLAKHVTEVLAVLEQKGDQIAALTKLLTVREQPFGFQKTGRGEPQSSKPRSGPGGVVRTKSNTDPQTNPTAGPSGWNRSNGGAMKRHPTFA</sequence>
<organism evidence="1 2">
    <name type="scientific">Pluteus cervinus</name>
    <dbReference type="NCBI Taxonomy" id="181527"/>
    <lineage>
        <taxon>Eukaryota</taxon>
        <taxon>Fungi</taxon>
        <taxon>Dikarya</taxon>
        <taxon>Basidiomycota</taxon>
        <taxon>Agaricomycotina</taxon>
        <taxon>Agaricomycetes</taxon>
        <taxon>Agaricomycetidae</taxon>
        <taxon>Agaricales</taxon>
        <taxon>Pluteineae</taxon>
        <taxon>Pluteaceae</taxon>
        <taxon>Pluteus</taxon>
    </lineage>
</organism>
<accession>A0ACD3ASX3</accession>
<evidence type="ECO:0000313" key="2">
    <source>
        <dbReference type="Proteomes" id="UP000308600"/>
    </source>
</evidence>
<reference evidence="1 2" key="1">
    <citation type="journal article" date="2019" name="Nat. Ecol. Evol.">
        <title>Megaphylogeny resolves global patterns of mushroom evolution.</title>
        <authorList>
            <person name="Varga T."/>
            <person name="Krizsan K."/>
            <person name="Foldi C."/>
            <person name="Dima B."/>
            <person name="Sanchez-Garcia M."/>
            <person name="Sanchez-Ramirez S."/>
            <person name="Szollosi G.J."/>
            <person name="Szarkandi J.G."/>
            <person name="Papp V."/>
            <person name="Albert L."/>
            <person name="Andreopoulos W."/>
            <person name="Angelini C."/>
            <person name="Antonin V."/>
            <person name="Barry K.W."/>
            <person name="Bougher N.L."/>
            <person name="Buchanan P."/>
            <person name="Buyck B."/>
            <person name="Bense V."/>
            <person name="Catcheside P."/>
            <person name="Chovatia M."/>
            <person name="Cooper J."/>
            <person name="Damon W."/>
            <person name="Desjardin D."/>
            <person name="Finy P."/>
            <person name="Geml J."/>
            <person name="Haridas S."/>
            <person name="Hughes K."/>
            <person name="Justo A."/>
            <person name="Karasinski D."/>
            <person name="Kautmanova I."/>
            <person name="Kiss B."/>
            <person name="Kocsube S."/>
            <person name="Kotiranta H."/>
            <person name="LaButti K.M."/>
            <person name="Lechner B.E."/>
            <person name="Liimatainen K."/>
            <person name="Lipzen A."/>
            <person name="Lukacs Z."/>
            <person name="Mihaltcheva S."/>
            <person name="Morgado L.N."/>
            <person name="Niskanen T."/>
            <person name="Noordeloos M.E."/>
            <person name="Ohm R.A."/>
            <person name="Ortiz-Santana B."/>
            <person name="Ovrebo C."/>
            <person name="Racz N."/>
            <person name="Riley R."/>
            <person name="Savchenko A."/>
            <person name="Shiryaev A."/>
            <person name="Soop K."/>
            <person name="Spirin V."/>
            <person name="Szebenyi C."/>
            <person name="Tomsovsky M."/>
            <person name="Tulloss R.E."/>
            <person name="Uehling J."/>
            <person name="Grigoriev I.V."/>
            <person name="Vagvolgyi C."/>
            <person name="Papp T."/>
            <person name="Martin F.M."/>
            <person name="Miettinen O."/>
            <person name="Hibbett D.S."/>
            <person name="Nagy L.G."/>
        </authorList>
    </citation>
    <scope>NUCLEOTIDE SEQUENCE [LARGE SCALE GENOMIC DNA]</scope>
    <source>
        <strain evidence="1 2">NL-1719</strain>
    </source>
</reference>
<protein>
    <submittedName>
        <fullName evidence="1">Uncharacterized protein</fullName>
    </submittedName>
</protein>
<gene>
    <name evidence="1" type="ORF">BDN72DRAFT_797730</name>
</gene>
<keyword evidence="2" id="KW-1185">Reference proteome</keyword>
<dbReference type="Proteomes" id="UP000308600">
    <property type="component" value="Unassembled WGS sequence"/>
</dbReference>